<evidence type="ECO:0000313" key="3">
    <source>
        <dbReference type="Proteomes" id="UP001606302"/>
    </source>
</evidence>
<dbReference type="SUPFAM" id="SSF56349">
    <property type="entry name" value="DNA breaking-rejoining enzymes"/>
    <property type="match status" value="1"/>
</dbReference>
<protein>
    <submittedName>
        <fullName evidence="2">Uncharacterized protein</fullName>
    </submittedName>
</protein>
<keyword evidence="3" id="KW-1185">Reference proteome</keyword>
<dbReference type="Proteomes" id="UP001606302">
    <property type="component" value="Unassembled WGS sequence"/>
</dbReference>
<dbReference type="EMBL" id="JBIGHX010000008">
    <property type="protein sequence ID" value="MFG6464012.1"/>
    <property type="molecule type" value="Genomic_DNA"/>
</dbReference>
<dbReference type="RefSeq" id="WP_394513272.1">
    <property type="nucleotide sequence ID" value="NZ_JBIGHX010000008.1"/>
</dbReference>
<dbReference type="InterPro" id="IPR011010">
    <property type="entry name" value="DNA_brk_join_enz"/>
</dbReference>
<name>A0ABW7GQ95_9BURK</name>
<reference evidence="2 3" key="1">
    <citation type="submission" date="2024-08" db="EMBL/GenBank/DDBJ databases">
        <authorList>
            <person name="Lu H."/>
        </authorList>
    </citation>
    <scope>NUCLEOTIDE SEQUENCE [LARGE SCALE GENOMIC DNA]</scope>
    <source>
        <strain evidence="2 3">DXS20W</strain>
    </source>
</reference>
<evidence type="ECO:0000313" key="2">
    <source>
        <dbReference type="EMBL" id="MFG6464012.1"/>
    </source>
</evidence>
<evidence type="ECO:0000256" key="1">
    <source>
        <dbReference type="ARBA" id="ARBA00023172"/>
    </source>
</evidence>
<proteinExistence type="predicted"/>
<dbReference type="Gene3D" id="1.10.443.10">
    <property type="entry name" value="Intergrase catalytic core"/>
    <property type="match status" value="1"/>
</dbReference>
<gene>
    <name evidence="2" type="ORF">ACG04Q_20740</name>
</gene>
<organism evidence="2 3">
    <name type="scientific">Pelomonas lactea</name>
    <dbReference type="NCBI Taxonomy" id="3299030"/>
    <lineage>
        <taxon>Bacteria</taxon>
        <taxon>Pseudomonadati</taxon>
        <taxon>Pseudomonadota</taxon>
        <taxon>Betaproteobacteria</taxon>
        <taxon>Burkholderiales</taxon>
        <taxon>Sphaerotilaceae</taxon>
        <taxon>Roseateles</taxon>
    </lineage>
</organism>
<keyword evidence="1" id="KW-0233">DNA recombination</keyword>
<sequence>MDVAYSMSLIDANVYHSPMHKGVRETDSRASYTEDQQEAITAALSKWTNVARSVVNGYTRTGEGIPYRKKNTLASVELDGVEYEPSELARRYGVPRGKLQSRLKAGWSTSEALGLTPRKRASSGVATQLVIEGASYPSVNEAARAYGVDAGVVALRLRKGLTPEQAVGIAPMYVHQSDERALLWSFENEYGCDARAMLEDFRRRDLNTVATDTRLRRLFCRWGVWPYVDDRLVMPLAAEFCLLTGLNVESLKKLDVDCYQAEHALTGKAVITFQKKRASSHTRSEEQSLHLDLLDVELAKDDNLEVEEKFIEEGSVVRVERLFRLILAITAPIREYAPSELQQRLFIFEDVEASRTVGKTVIVGIDPKGKAATWYGRFANEEGLKKSFGDNFKFNLARCRPTLVTNMVLAGADIFQVQAAISHANIGTTAIYLDEHRLQPVFNSIVSGALEGITRRSIEYQAGKKGAAGAGAIRNVADPDAFHETLSGCGCYDPYSPSEMVRKVTRHKEGGVCRHWNMCLFCDQAVVTENSLPKIIVYRRRVSAVLEQGSPSIEPRRKLLEDVVKLIDRVLEENAVFPADVLAEAKIKAVQLDDILVDQLIYQGI</sequence>
<comment type="caution">
    <text evidence="2">The sequence shown here is derived from an EMBL/GenBank/DDBJ whole genome shotgun (WGS) entry which is preliminary data.</text>
</comment>
<dbReference type="InterPro" id="IPR013762">
    <property type="entry name" value="Integrase-like_cat_sf"/>
</dbReference>
<accession>A0ABW7GQ95</accession>